<evidence type="ECO:0000256" key="10">
    <source>
        <dbReference type="ARBA" id="ARBA00048205"/>
    </source>
</evidence>
<evidence type="ECO:0000256" key="9">
    <source>
        <dbReference type="ARBA" id="ARBA00023002"/>
    </source>
</evidence>
<keyword evidence="14" id="KW-0547">Nucleotide-binding</keyword>
<dbReference type="PANTHER" id="PTHR45846:SF1">
    <property type="entry name" value="TRNA-DIHYDROURIDINE(47) SYNTHASE [NAD(P)(+)]-LIKE"/>
    <property type="match status" value="1"/>
</dbReference>
<dbReference type="Gene3D" id="1.10.1200.80">
    <property type="entry name" value="Putative flavin oxidoreducatase, domain 2"/>
    <property type="match status" value="1"/>
</dbReference>
<keyword evidence="3" id="KW-0820">tRNA-binding</keyword>
<dbReference type="InterPro" id="IPR001269">
    <property type="entry name" value="DUS_fam"/>
</dbReference>
<keyword evidence="4 12" id="KW-0285">Flavoprotein</keyword>
<comment type="catalytic activity">
    <reaction evidence="11">
        <text>a 5,6-dihydrouridine in tRNA + NAD(+) = a uridine in tRNA + NADH + H(+)</text>
        <dbReference type="Rhea" id="RHEA:54452"/>
        <dbReference type="Rhea" id="RHEA-COMP:13339"/>
        <dbReference type="Rhea" id="RHEA-COMP:13887"/>
        <dbReference type="ChEBI" id="CHEBI:15378"/>
        <dbReference type="ChEBI" id="CHEBI:57540"/>
        <dbReference type="ChEBI" id="CHEBI:57945"/>
        <dbReference type="ChEBI" id="CHEBI:65315"/>
        <dbReference type="ChEBI" id="CHEBI:74443"/>
    </reaction>
</comment>
<evidence type="ECO:0000259" key="15">
    <source>
        <dbReference type="Pfam" id="PF01207"/>
    </source>
</evidence>
<sequence length="323" mass="36442">MKIGDLQIDNPVFLAPMAGVSDYPYRQIIRDMGCQLLYTEMVSSKGIAYGNEKTEELVEYNKKDGFIAVQIFGEDPAFMARAAAHIQEKYAVNIIDINMGCPTNKIVKNGSGSALMKDLKKARSLIKAVVTAVDIPVTVKIRKGWDDRHINAVETAVLAEEMGVKAVAVHGRTREEFYSGKADWQIIKAVKEKVNIPVIGNGDIFQPEDAVKMIEETNCDAVMIARGVKGNPWLIKRAVHAIKTGELLDEPTDREIIEMALYHLKKSVDYYGEKRAIPLMRKHLSWYLKGRPYSSKIKEKLNYLKSYRSVKEVLQDYLMKLSN</sequence>
<dbReference type="PROSITE" id="PS01136">
    <property type="entry name" value="UPF0034"/>
    <property type="match status" value="1"/>
</dbReference>
<dbReference type="InterPro" id="IPR013785">
    <property type="entry name" value="Aldolase_TIM"/>
</dbReference>
<dbReference type="InterPro" id="IPR035587">
    <property type="entry name" value="DUS-like_FMN-bd"/>
</dbReference>
<comment type="similarity">
    <text evidence="12">Belongs to the dus family.</text>
</comment>
<dbReference type="EC" id="1.3.1.-" evidence="12"/>
<feature type="binding site" evidence="14">
    <location>
        <position position="140"/>
    </location>
    <ligand>
        <name>FMN</name>
        <dbReference type="ChEBI" id="CHEBI:58210"/>
    </ligand>
</feature>
<keyword evidence="9 12" id="KW-0560">Oxidoreductase</keyword>
<evidence type="ECO:0000256" key="12">
    <source>
        <dbReference type="PIRNR" id="PIRNR006621"/>
    </source>
</evidence>
<reference evidence="16" key="1">
    <citation type="submission" date="2019-12" db="EMBL/GenBank/DDBJ databases">
        <authorList>
            <person name="zhang j."/>
            <person name="sun C.M."/>
        </authorList>
    </citation>
    <scope>NUCLEOTIDE SEQUENCE</scope>
    <source>
        <strain evidence="16">NS-1</strain>
    </source>
</reference>
<feature type="binding site" evidence="14">
    <location>
        <begin position="16"/>
        <end position="18"/>
    </location>
    <ligand>
        <name>FMN</name>
        <dbReference type="ChEBI" id="CHEBI:58210"/>
    </ligand>
</feature>
<dbReference type="Pfam" id="PF01207">
    <property type="entry name" value="Dus"/>
    <property type="match status" value="1"/>
</dbReference>
<keyword evidence="17" id="KW-1185">Reference proteome</keyword>
<evidence type="ECO:0000256" key="5">
    <source>
        <dbReference type="ARBA" id="ARBA00022643"/>
    </source>
</evidence>
<evidence type="ECO:0000256" key="4">
    <source>
        <dbReference type="ARBA" id="ARBA00022630"/>
    </source>
</evidence>
<keyword evidence="8" id="KW-0694">RNA-binding</keyword>
<dbReference type="InterPro" id="IPR018517">
    <property type="entry name" value="tRNA_hU_synthase_CS"/>
</dbReference>
<dbReference type="AlphaFoldDB" id="A0A8A7KGZ6"/>
<dbReference type="NCBIfam" id="TIGR00737">
    <property type="entry name" value="nifR3_yhdG"/>
    <property type="match status" value="1"/>
</dbReference>
<evidence type="ECO:0000256" key="11">
    <source>
        <dbReference type="ARBA" id="ARBA00048802"/>
    </source>
</evidence>
<comment type="cofactor">
    <cofactor evidence="1 12 14">
        <name>FMN</name>
        <dbReference type="ChEBI" id="CHEBI:58210"/>
    </cofactor>
</comment>
<evidence type="ECO:0000256" key="6">
    <source>
        <dbReference type="ARBA" id="ARBA00022694"/>
    </source>
</evidence>
<dbReference type="InterPro" id="IPR004652">
    <property type="entry name" value="DusB-like"/>
</dbReference>
<name>A0A8A7KGZ6_9FIRM</name>
<feature type="active site" description="Proton donor" evidence="13">
    <location>
        <position position="101"/>
    </location>
</feature>
<keyword evidence="7" id="KW-0521">NADP</keyword>
<dbReference type="InterPro" id="IPR024036">
    <property type="entry name" value="tRNA-dHydroUridine_Synthase_C"/>
</dbReference>
<dbReference type="CDD" id="cd02801">
    <property type="entry name" value="DUS_like_FMN"/>
    <property type="match status" value="1"/>
</dbReference>
<evidence type="ECO:0000256" key="8">
    <source>
        <dbReference type="ARBA" id="ARBA00022884"/>
    </source>
</evidence>
<feature type="binding site" evidence="14">
    <location>
        <begin position="225"/>
        <end position="226"/>
    </location>
    <ligand>
        <name>FMN</name>
        <dbReference type="ChEBI" id="CHEBI:58210"/>
    </ligand>
</feature>
<dbReference type="RefSeq" id="WP_230867711.1">
    <property type="nucleotide sequence ID" value="NZ_CP046640.1"/>
</dbReference>
<keyword evidence="6 12" id="KW-0819">tRNA processing</keyword>
<feature type="binding site" evidence="14">
    <location>
        <position position="70"/>
    </location>
    <ligand>
        <name>FMN</name>
        <dbReference type="ChEBI" id="CHEBI:58210"/>
    </ligand>
</feature>
<proteinExistence type="inferred from homology"/>
<gene>
    <name evidence="16" type="primary">dusB</name>
    <name evidence="16" type="ORF">GM661_16025</name>
</gene>
<accession>A0A8A7KGZ6</accession>
<dbReference type="Gene3D" id="3.20.20.70">
    <property type="entry name" value="Aldolase class I"/>
    <property type="match status" value="1"/>
</dbReference>
<evidence type="ECO:0000256" key="3">
    <source>
        <dbReference type="ARBA" id="ARBA00022555"/>
    </source>
</evidence>
<evidence type="ECO:0000256" key="14">
    <source>
        <dbReference type="PIRSR" id="PIRSR006621-2"/>
    </source>
</evidence>
<dbReference type="GO" id="GO:0000049">
    <property type="term" value="F:tRNA binding"/>
    <property type="evidence" value="ECO:0007669"/>
    <property type="project" value="UniProtKB-KW"/>
</dbReference>
<protein>
    <recommendedName>
        <fullName evidence="12">tRNA-dihydrouridine synthase</fullName>
        <ecNumber evidence="12">1.3.1.-</ecNumber>
    </recommendedName>
</protein>
<keyword evidence="5 12" id="KW-0288">FMN</keyword>
<comment type="catalytic activity">
    <reaction evidence="10">
        <text>a 5,6-dihydrouridine in tRNA + NADP(+) = a uridine in tRNA + NADPH + H(+)</text>
        <dbReference type="Rhea" id="RHEA:23624"/>
        <dbReference type="Rhea" id="RHEA-COMP:13339"/>
        <dbReference type="Rhea" id="RHEA-COMP:13887"/>
        <dbReference type="ChEBI" id="CHEBI:15378"/>
        <dbReference type="ChEBI" id="CHEBI:57783"/>
        <dbReference type="ChEBI" id="CHEBI:58349"/>
        <dbReference type="ChEBI" id="CHEBI:65315"/>
        <dbReference type="ChEBI" id="CHEBI:74443"/>
    </reaction>
</comment>
<dbReference type="Proteomes" id="UP000665020">
    <property type="component" value="Chromosome"/>
</dbReference>
<evidence type="ECO:0000313" key="17">
    <source>
        <dbReference type="Proteomes" id="UP000665020"/>
    </source>
</evidence>
<dbReference type="GO" id="GO:0017150">
    <property type="term" value="F:tRNA dihydrouridine synthase activity"/>
    <property type="evidence" value="ECO:0007669"/>
    <property type="project" value="InterPro"/>
</dbReference>
<dbReference type="EMBL" id="CP046640">
    <property type="protein sequence ID" value="QTL99355.1"/>
    <property type="molecule type" value="Genomic_DNA"/>
</dbReference>
<comment type="function">
    <text evidence="2 12">Catalyzes the synthesis of 5,6-dihydrouridine (D), a modified base found in the D-loop of most tRNAs, via the reduction of the C5-C6 double bond in target uridines.</text>
</comment>
<feature type="binding site" evidence="14">
    <location>
        <position position="170"/>
    </location>
    <ligand>
        <name>FMN</name>
        <dbReference type="ChEBI" id="CHEBI:58210"/>
    </ligand>
</feature>
<dbReference type="KEGG" id="ifn:GM661_16025"/>
<evidence type="ECO:0000256" key="7">
    <source>
        <dbReference type="ARBA" id="ARBA00022857"/>
    </source>
</evidence>
<evidence type="ECO:0000313" key="16">
    <source>
        <dbReference type="EMBL" id="QTL99355.1"/>
    </source>
</evidence>
<evidence type="ECO:0000256" key="1">
    <source>
        <dbReference type="ARBA" id="ARBA00001917"/>
    </source>
</evidence>
<organism evidence="16 17">
    <name type="scientific">Iocasia fonsfrigidae</name>
    <dbReference type="NCBI Taxonomy" id="2682810"/>
    <lineage>
        <taxon>Bacteria</taxon>
        <taxon>Bacillati</taxon>
        <taxon>Bacillota</taxon>
        <taxon>Clostridia</taxon>
        <taxon>Halanaerobiales</taxon>
        <taxon>Halanaerobiaceae</taxon>
        <taxon>Iocasia</taxon>
    </lineage>
</organism>
<dbReference type="PANTHER" id="PTHR45846">
    <property type="entry name" value="TRNA-DIHYDROURIDINE(47) SYNTHASE [NAD(P)(+)]-LIKE"/>
    <property type="match status" value="1"/>
</dbReference>
<evidence type="ECO:0000256" key="13">
    <source>
        <dbReference type="PIRSR" id="PIRSR006621-1"/>
    </source>
</evidence>
<dbReference type="SUPFAM" id="SSF51395">
    <property type="entry name" value="FMN-linked oxidoreductases"/>
    <property type="match status" value="1"/>
</dbReference>
<dbReference type="PIRSF" id="PIRSF006621">
    <property type="entry name" value="Dus"/>
    <property type="match status" value="1"/>
</dbReference>
<feature type="domain" description="DUS-like FMN-binding" evidence="15">
    <location>
        <begin position="14"/>
        <end position="316"/>
    </location>
</feature>
<dbReference type="GO" id="GO:0050660">
    <property type="term" value="F:flavin adenine dinucleotide binding"/>
    <property type="evidence" value="ECO:0007669"/>
    <property type="project" value="InterPro"/>
</dbReference>
<evidence type="ECO:0000256" key="2">
    <source>
        <dbReference type="ARBA" id="ARBA00002790"/>
    </source>
</evidence>